<dbReference type="AlphaFoldDB" id="A0A225VYU8"/>
<organism evidence="3 4">
    <name type="scientific">Phytophthora megakarya</name>
    <dbReference type="NCBI Taxonomy" id="4795"/>
    <lineage>
        <taxon>Eukaryota</taxon>
        <taxon>Sar</taxon>
        <taxon>Stramenopiles</taxon>
        <taxon>Oomycota</taxon>
        <taxon>Peronosporomycetes</taxon>
        <taxon>Peronosporales</taxon>
        <taxon>Peronosporaceae</taxon>
        <taxon>Phytophthora</taxon>
    </lineage>
</organism>
<name>A0A225VYU8_9STRA</name>
<feature type="compositionally biased region" description="Basic and acidic residues" evidence="1">
    <location>
        <begin position="265"/>
        <end position="288"/>
    </location>
</feature>
<feature type="compositionally biased region" description="Polar residues" evidence="1">
    <location>
        <begin position="195"/>
        <end position="204"/>
    </location>
</feature>
<comment type="caution">
    <text evidence="3">The sequence shown here is derived from an EMBL/GenBank/DDBJ whole genome shotgun (WGS) entry which is preliminary data.</text>
</comment>
<evidence type="ECO:0000259" key="2">
    <source>
        <dbReference type="Pfam" id="PF03732"/>
    </source>
</evidence>
<proteinExistence type="predicted"/>
<gene>
    <name evidence="3" type="ORF">PHMEG_00017489</name>
</gene>
<feature type="compositionally biased region" description="Basic and acidic residues" evidence="1">
    <location>
        <begin position="145"/>
        <end position="173"/>
    </location>
</feature>
<feature type="region of interest" description="Disordered" evidence="1">
    <location>
        <begin position="258"/>
        <end position="299"/>
    </location>
</feature>
<accession>A0A225VYU8</accession>
<feature type="compositionally biased region" description="Acidic residues" evidence="1">
    <location>
        <begin position="207"/>
        <end position="217"/>
    </location>
</feature>
<feature type="region of interest" description="Disordered" evidence="1">
    <location>
        <begin position="195"/>
        <end position="242"/>
    </location>
</feature>
<evidence type="ECO:0000256" key="1">
    <source>
        <dbReference type="SAM" id="MobiDB-lite"/>
    </source>
</evidence>
<dbReference type="EMBL" id="NBNE01002674">
    <property type="protein sequence ID" value="OWZ09760.1"/>
    <property type="molecule type" value="Genomic_DNA"/>
</dbReference>
<feature type="compositionally biased region" description="Basic and acidic residues" evidence="1">
    <location>
        <begin position="218"/>
        <end position="229"/>
    </location>
</feature>
<protein>
    <recommendedName>
        <fullName evidence="2">Retrotransposon gag domain-containing protein</fullName>
    </recommendedName>
</protein>
<keyword evidence="4" id="KW-1185">Reference proteome</keyword>
<dbReference type="STRING" id="4795.A0A225VYU8"/>
<feature type="domain" description="Retrotransposon gag" evidence="2">
    <location>
        <begin position="3"/>
        <end position="75"/>
    </location>
</feature>
<dbReference type="Proteomes" id="UP000198211">
    <property type="component" value="Unassembled WGS sequence"/>
</dbReference>
<sequence>MAFELSIQDGALHWYRQLPRKTHRKWKLLSNAFIKYCCSKFNPSAKARYYSAKREDKEHVCDYLNRLNGYACNVGVRFENGGCEAKDHVEHFLDTCDDRGLEEHPCHVRVKDIHDLEDMINDILKSRDRKSKRESSVRHSSGQDGGRRRDSGRNEDSRSNYRREERRRDESPYRPRITLAEALSDLVIALNETSVGSKTSQQAPYDQEYESNEDSFGDAERRDDDDRYSNRGSEYDYAGEDEHGHVAAANDHERRAAAEGTFARSDNRRPKSDDHFNSDRGFARDNRNGRAKCANKPMTPGNAKFSMNLLASSGRSPQIETGLIPIGLPQLAEPAVDADYLFAFAGEVKWPEDREMGFVNTTEIVEENDGSLGENEVGEVDAREHDGCLIEVSASSWGANETLSRSLVQTAKLLPGERLRWWSSQRYDKRDCAYVKFPTMAAAWKYEVLTLGCWRPDDELSLRITIGWKRVYEFEMWIMEHSACVDVVLGTDIMIPAEVRLDLFHGTARLPDEVTVPLVKSAGTADDEPGKPVWVRLTNVSDGTARCYKHSSVVLWIPKGELPREVGYVRLDWSKYNEWQVLAYAEGRDDTLLQKEKELYECRLAEQPPAVDRQEYTTPARILTRPVEVSVAPRKSALGHSGLEIEAEIATGDKGTDDDWYEHILNEMELADYAHELAFMPNLTEPSSTVLDYT</sequence>
<evidence type="ECO:0000313" key="4">
    <source>
        <dbReference type="Proteomes" id="UP000198211"/>
    </source>
</evidence>
<evidence type="ECO:0000313" key="3">
    <source>
        <dbReference type="EMBL" id="OWZ09760.1"/>
    </source>
</evidence>
<dbReference type="Pfam" id="PF03732">
    <property type="entry name" value="Retrotrans_gag"/>
    <property type="match status" value="1"/>
</dbReference>
<feature type="region of interest" description="Disordered" evidence="1">
    <location>
        <begin position="125"/>
        <end position="173"/>
    </location>
</feature>
<reference evidence="4" key="1">
    <citation type="submission" date="2017-03" db="EMBL/GenBank/DDBJ databases">
        <title>Phytopthora megakarya and P. palmivora, two closely related causual agents of cacao black pod achieved similar genome size and gene model numbers by different mechanisms.</title>
        <authorList>
            <person name="Ali S."/>
            <person name="Shao J."/>
            <person name="Larry D.J."/>
            <person name="Kronmiller B."/>
            <person name="Shen D."/>
            <person name="Strem M.D."/>
            <person name="Melnick R.L."/>
            <person name="Guiltinan M.J."/>
            <person name="Tyler B.M."/>
            <person name="Meinhardt L.W."/>
            <person name="Bailey B.A."/>
        </authorList>
    </citation>
    <scope>NUCLEOTIDE SEQUENCE [LARGE SCALE GENOMIC DNA]</scope>
    <source>
        <strain evidence="4">zdho120</strain>
    </source>
</reference>
<dbReference type="InterPro" id="IPR005162">
    <property type="entry name" value="Retrotrans_gag_dom"/>
</dbReference>